<keyword evidence="5" id="KW-0804">Transcription</keyword>
<dbReference type="EMBL" id="RXIC02000019">
    <property type="protein sequence ID" value="KAB1227416.1"/>
    <property type="molecule type" value="Genomic_DNA"/>
</dbReference>
<evidence type="ECO:0000256" key="5">
    <source>
        <dbReference type="ARBA" id="ARBA00023163"/>
    </source>
</evidence>
<evidence type="ECO:0000256" key="1">
    <source>
        <dbReference type="ARBA" id="ARBA00004123"/>
    </source>
</evidence>
<evidence type="ECO:0000313" key="9">
    <source>
        <dbReference type="Proteomes" id="UP000516437"/>
    </source>
</evidence>
<sequence length="208" mass="22999">MPASPLPSLESVDTLLQSPQKEQPHSDCLSQRNSGLLEAILYESQTLKNSSKNPSQQALDSFLVPGNLVKSLPMNPFETATRVDPNSPLGHSAASVFSEYTPVSGSSMDEHQSVETMLGECLVSLVLRCSAMPRTVNLDPTQYVEKQELSNEMDITRPDAFLDLDGFGHCNEHDCDLDLVHRFGHSEEHAKDESLLRDDIWGTSGWRT</sequence>
<dbReference type="AlphaFoldDB" id="A0A6A1WRY2"/>
<keyword evidence="3" id="KW-0805">Transcription regulation</keyword>
<comment type="caution">
    <text evidence="8">The sequence shown here is derived from an EMBL/GenBank/DDBJ whole genome shotgun (WGS) entry which is preliminary data.</text>
</comment>
<reference evidence="8 9" key="1">
    <citation type="journal article" date="2019" name="Plant Biotechnol. J.">
        <title>The red bayberry genome and genetic basis of sex determination.</title>
        <authorList>
            <person name="Jia H.M."/>
            <person name="Jia H.J."/>
            <person name="Cai Q.L."/>
            <person name="Wang Y."/>
            <person name="Zhao H.B."/>
            <person name="Yang W.F."/>
            <person name="Wang G.Y."/>
            <person name="Li Y.H."/>
            <person name="Zhan D.L."/>
            <person name="Shen Y.T."/>
            <person name="Niu Q.F."/>
            <person name="Chang L."/>
            <person name="Qiu J."/>
            <person name="Zhao L."/>
            <person name="Xie H.B."/>
            <person name="Fu W.Y."/>
            <person name="Jin J."/>
            <person name="Li X.W."/>
            <person name="Jiao Y."/>
            <person name="Zhou C.C."/>
            <person name="Tu T."/>
            <person name="Chai C.Y."/>
            <person name="Gao J.L."/>
            <person name="Fan L.J."/>
            <person name="van de Weg E."/>
            <person name="Wang J.Y."/>
            <person name="Gao Z.S."/>
        </authorList>
    </citation>
    <scope>NUCLEOTIDE SEQUENCE [LARGE SCALE GENOMIC DNA]</scope>
    <source>
        <tissue evidence="8">Leaves</tissue>
    </source>
</reference>
<evidence type="ECO:0000256" key="3">
    <source>
        <dbReference type="ARBA" id="ARBA00023015"/>
    </source>
</evidence>
<name>A0A6A1WRY2_9ROSI</name>
<evidence type="ECO:0000256" key="6">
    <source>
        <dbReference type="ARBA" id="ARBA00023242"/>
    </source>
</evidence>
<evidence type="ECO:0000256" key="4">
    <source>
        <dbReference type="ARBA" id="ARBA00023125"/>
    </source>
</evidence>
<dbReference type="GO" id="GO:0005634">
    <property type="term" value="C:nucleus"/>
    <property type="evidence" value="ECO:0007669"/>
    <property type="project" value="UniProtKB-SubCell"/>
</dbReference>
<evidence type="ECO:0000313" key="8">
    <source>
        <dbReference type="EMBL" id="KAB1227416.1"/>
    </source>
</evidence>
<dbReference type="Proteomes" id="UP000516437">
    <property type="component" value="Chromosome 1"/>
</dbReference>
<dbReference type="OrthoDB" id="2143914at2759"/>
<proteinExistence type="predicted"/>
<keyword evidence="4" id="KW-0238">DNA-binding</keyword>
<dbReference type="PANTHER" id="PTHR47995">
    <property type="entry name" value="TRANSCRIPTION FACTOR MYB33-RELATED"/>
    <property type="match status" value="1"/>
</dbReference>
<dbReference type="PANTHER" id="PTHR47995:SF18">
    <property type="entry name" value="TRANSCRIPTION FACTOR MYB65"/>
    <property type="match status" value="1"/>
</dbReference>
<gene>
    <name evidence="8" type="ORF">CJ030_MR1G020859</name>
</gene>
<accession>A0A6A1WRY2</accession>
<evidence type="ECO:0000256" key="7">
    <source>
        <dbReference type="SAM" id="MobiDB-lite"/>
    </source>
</evidence>
<keyword evidence="9" id="KW-1185">Reference proteome</keyword>
<evidence type="ECO:0000256" key="2">
    <source>
        <dbReference type="ARBA" id="ARBA00022737"/>
    </source>
</evidence>
<keyword evidence="6" id="KW-0539">Nucleus</keyword>
<keyword evidence="2" id="KW-0677">Repeat</keyword>
<feature type="region of interest" description="Disordered" evidence="7">
    <location>
        <begin position="1"/>
        <end position="30"/>
    </location>
</feature>
<comment type="subcellular location">
    <subcellularLocation>
        <location evidence="1">Nucleus</location>
    </subcellularLocation>
</comment>
<protein>
    <submittedName>
        <fullName evidence="8">Uncharacterized protein</fullName>
    </submittedName>
</protein>
<organism evidence="8 9">
    <name type="scientific">Morella rubra</name>
    <name type="common">Chinese bayberry</name>
    <dbReference type="NCBI Taxonomy" id="262757"/>
    <lineage>
        <taxon>Eukaryota</taxon>
        <taxon>Viridiplantae</taxon>
        <taxon>Streptophyta</taxon>
        <taxon>Embryophyta</taxon>
        <taxon>Tracheophyta</taxon>
        <taxon>Spermatophyta</taxon>
        <taxon>Magnoliopsida</taxon>
        <taxon>eudicotyledons</taxon>
        <taxon>Gunneridae</taxon>
        <taxon>Pentapetalae</taxon>
        <taxon>rosids</taxon>
        <taxon>fabids</taxon>
        <taxon>Fagales</taxon>
        <taxon>Myricaceae</taxon>
        <taxon>Morella</taxon>
    </lineage>
</organism>
<dbReference type="GO" id="GO:0003677">
    <property type="term" value="F:DNA binding"/>
    <property type="evidence" value="ECO:0007669"/>
    <property type="project" value="UniProtKB-KW"/>
</dbReference>